<keyword evidence="1 3" id="KW-0238">DNA-binding</keyword>
<dbReference type="InterPro" id="IPR011112">
    <property type="entry name" value="Rho-like_N"/>
</dbReference>
<feature type="region of interest" description="Disordered" evidence="4">
    <location>
        <begin position="305"/>
        <end position="332"/>
    </location>
</feature>
<dbReference type="CDD" id="cd00789">
    <property type="entry name" value="KU_like"/>
    <property type="match status" value="1"/>
</dbReference>
<organism evidence="7 8">
    <name type="scientific">Nocardioides panacisoli</name>
    <dbReference type="NCBI Taxonomy" id="627624"/>
    <lineage>
        <taxon>Bacteria</taxon>
        <taxon>Bacillati</taxon>
        <taxon>Actinomycetota</taxon>
        <taxon>Actinomycetes</taxon>
        <taxon>Propionibacteriales</taxon>
        <taxon>Nocardioidaceae</taxon>
        <taxon>Nocardioides</taxon>
    </lineage>
</organism>
<evidence type="ECO:0000256" key="1">
    <source>
        <dbReference type="ARBA" id="ARBA00023125"/>
    </source>
</evidence>
<accession>A0ABP7IXI8</accession>
<comment type="similarity">
    <text evidence="3">Belongs to the prokaryotic Ku family.</text>
</comment>
<name>A0ABP7IXI8_9ACTN</name>
<evidence type="ECO:0000313" key="7">
    <source>
        <dbReference type="EMBL" id="GAA3829211.1"/>
    </source>
</evidence>
<evidence type="ECO:0000256" key="4">
    <source>
        <dbReference type="SAM" id="MobiDB-lite"/>
    </source>
</evidence>
<dbReference type="PANTHER" id="PTHR41251">
    <property type="entry name" value="NON-HOMOLOGOUS END JOINING PROTEIN KU"/>
    <property type="match status" value="1"/>
</dbReference>
<feature type="region of interest" description="Disordered" evidence="4">
    <location>
        <begin position="258"/>
        <end position="285"/>
    </location>
</feature>
<feature type="domain" description="Ku" evidence="5">
    <location>
        <begin position="53"/>
        <end position="183"/>
    </location>
</feature>
<proteinExistence type="inferred from homology"/>
<dbReference type="InterPro" id="IPR006164">
    <property type="entry name" value="DNA_bd_Ku70/Ku80"/>
</dbReference>
<gene>
    <name evidence="3" type="primary">ku</name>
    <name evidence="7" type="ORF">GCM10022242_33230</name>
</gene>
<dbReference type="RefSeq" id="WP_344777503.1">
    <property type="nucleotide sequence ID" value="NZ_BAABAH010000014.1"/>
</dbReference>
<dbReference type="NCBIfam" id="TIGR02772">
    <property type="entry name" value="Ku_bact"/>
    <property type="match status" value="1"/>
</dbReference>
<keyword evidence="3" id="KW-0227">DNA damage</keyword>
<dbReference type="PANTHER" id="PTHR41251:SF1">
    <property type="entry name" value="NON-HOMOLOGOUS END JOINING PROTEIN KU"/>
    <property type="match status" value="1"/>
</dbReference>
<evidence type="ECO:0000313" key="8">
    <source>
        <dbReference type="Proteomes" id="UP001501821"/>
    </source>
</evidence>
<keyword evidence="2 3" id="KW-0233">DNA recombination</keyword>
<evidence type="ECO:0000256" key="2">
    <source>
        <dbReference type="ARBA" id="ARBA00023172"/>
    </source>
</evidence>
<keyword evidence="3" id="KW-0234">DNA repair</keyword>
<dbReference type="Gene3D" id="2.40.290.10">
    <property type="match status" value="1"/>
</dbReference>
<dbReference type="HAMAP" id="MF_01875">
    <property type="entry name" value="Prokaryotic_Ku"/>
    <property type="match status" value="1"/>
</dbReference>
<protein>
    <recommendedName>
        <fullName evidence="3">Non-homologous end joining protein Ku</fullName>
    </recommendedName>
</protein>
<dbReference type="InterPro" id="IPR016194">
    <property type="entry name" value="SPOC-like_C_dom_sf"/>
</dbReference>
<dbReference type="EMBL" id="BAABAH010000014">
    <property type="protein sequence ID" value="GAA3829211.1"/>
    <property type="molecule type" value="Genomic_DNA"/>
</dbReference>
<dbReference type="PIRSF" id="PIRSF006493">
    <property type="entry name" value="Prok_Ku"/>
    <property type="match status" value="1"/>
</dbReference>
<comment type="function">
    <text evidence="3">With LigD forms a non-homologous end joining (NHEJ) DNA repair enzyme, which repairs dsDNA breaks with reduced fidelity. Binds linear dsDNA with 5'- and 3'- overhangs but not closed circular dsDNA nor ssDNA. Recruits and stimulates the ligase activity of LigD.</text>
</comment>
<keyword evidence="8" id="KW-1185">Reference proteome</keyword>
<feature type="domain" description="Rho termination factor-like N-terminal" evidence="6">
    <location>
        <begin position="284"/>
        <end position="326"/>
    </location>
</feature>
<evidence type="ECO:0000259" key="5">
    <source>
        <dbReference type="SMART" id="SM00559"/>
    </source>
</evidence>
<dbReference type="Proteomes" id="UP001501821">
    <property type="component" value="Unassembled WGS sequence"/>
</dbReference>
<comment type="subunit">
    <text evidence="3">Homodimer. Interacts with LigD.</text>
</comment>
<reference evidence="8" key="1">
    <citation type="journal article" date="2019" name="Int. J. Syst. Evol. Microbiol.">
        <title>The Global Catalogue of Microorganisms (GCM) 10K type strain sequencing project: providing services to taxonomists for standard genome sequencing and annotation.</title>
        <authorList>
            <consortium name="The Broad Institute Genomics Platform"/>
            <consortium name="The Broad Institute Genome Sequencing Center for Infectious Disease"/>
            <person name="Wu L."/>
            <person name="Ma J."/>
        </authorList>
    </citation>
    <scope>NUCLEOTIDE SEQUENCE [LARGE SCALE GENOMIC DNA]</scope>
    <source>
        <strain evidence="8">JCM 16953</strain>
    </source>
</reference>
<sequence length="332" mass="37240">MARAIWTGSVSFGLVNIPVGLFSATQEHQVHFHQFEKGTSSRIRNKRVNEDSGDEVDYDDIVKGAEVGDDEYVMLTQEELESVEPGTSRTIDISDFVEAAEIDPIFYQKSYFLAPTDETAKKAYALLVGAMDKAERVGVATFVMRGKQYLAAIRPKDGVLVLETMYFADEVRDPKKELDNLPGRASSRGKDLKMAVDLIETLTTSWNPKNYRDTYTERVEKLIDAKKKDRVVVTQPDREESEEKVVDLLAALQASVDTSKKHRAGNTQDVAPVRTRKRGPEDVDLDDLPKKQLVELAKELEIEGRSKMSAADLRKAITKAKSDRGGRRRRAS</sequence>
<evidence type="ECO:0000259" key="6">
    <source>
        <dbReference type="SMART" id="SM00959"/>
    </source>
</evidence>
<evidence type="ECO:0000256" key="3">
    <source>
        <dbReference type="HAMAP-Rule" id="MF_01875"/>
    </source>
</evidence>
<dbReference type="InterPro" id="IPR009187">
    <property type="entry name" value="Prok_Ku"/>
</dbReference>
<dbReference type="SUPFAM" id="SSF100939">
    <property type="entry name" value="SPOC domain-like"/>
    <property type="match status" value="1"/>
</dbReference>
<dbReference type="SMART" id="SM00559">
    <property type="entry name" value="Ku78"/>
    <property type="match status" value="1"/>
</dbReference>
<feature type="compositionally biased region" description="Basic and acidic residues" evidence="4">
    <location>
        <begin position="305"/>
        <end position="325"/>
    </location>
</feature>
<dbReference type="Pfam" id="PF02735">
    <property type="entry name" value="Ku"/>
    <property type="match status" value="1"/>
</dbReference>
<dbReference type="SMART" id="SM00959">
    <property type="entry name" value="Rho_N"/>
    <property type="match status" value="1"/>
</dbReference>
<comment type="caution">
    <text evidence="7">The sequence shown here is derived from an EMBL/GenBank/DDBJ whole genome shotgun (WGS) entry which is preliminary data.</text>
</comment>